<name>A0A3B7R710_9BACT</name>
<feature type="domain" description="Antitoxin VbhA" evidence="2">
    <location>
        <begin position="17"/>
        <end position="62"/>
    </location>
</feature>
<geneLocation type="plasmid" evidence="3 4">
    <name>unnamed1</name>
</geneLocation>
<dbReference type="AlphaFoldDB" id="A0A3B7R710"/>
<dbReference type="Pfam" id="PF18495">
    <property type="entry name" value="VbhA"/>
    <property type="match status" value="1"/>
</dbReference>
<dbReference type="InterPro" id="IPR043038">
    <property type="entry name" value="VbhA_sf"/>
</dbReference>
<sequence>MQEPITYSEREKTPAQRQELIDNARAWSVAQGAVPSARAEALYARYVAGEMTLQGVTEELRRQDAPRVAAAAAQAAFGTNDTGITTPRRAEMQPEQDFLT</sequence>
<keyword evidence="3" id="KW-0614">Plasmid</keyword>
<evidence type="ECO:0000313" key="3">
    <source>
        <dbReference type="EMBL" id="AYA39040.1"/>
    </source>
</evidence>
<evidence type="ECO:0000313" key="4">
    <source>
        <dbReference type="Proteomes" id="UP000262802"/>
    </source>
</evidence>
<dbReference type="Gene3D" id="1.10.8.1050">
    <property type="entry name" value="Antitoxin VbhA-like"/>
    <property type="match status" value="1"/>
</dbReference>
<dbReference type="OrthoDB" id="885454at2"/>
<organism evidence="3 4">
    <name type="scientific">Hymenobacter oligotrophus</name>
    <dbReference type="NCBI Taxonomy" id="2319843"/>
    <lineage>
        <taxon>Bacteria</taxon>
        <taxon>Pseudomonadati</taxon>
        <taxon>Bacteroidota</taxon>
        <taxon>Cytophagia</taxon>
        <taxon>Cytophagales</taxon>
        <taxon>Hymenobacteraceae</taxon>
        <taxon>Hymenobacter</taxon>
    </lineage>
</organism>
<keyword evidence="4" id="KW-1185">Reference proteome</keyword>
<gene>
    <name evidence="3" type="ORF">D3Y59_17825</name>
</gene>
<dbReference type="Proteomes" id="UP000262802">
    <property type="component" value="Plasmid unnamed1"/>
</dbReference>
<dbReference type="KEGG" id="hyh:D3Y59_17825"/>
<evidence type="ECO:0000256" key="1">
    <source>
        <dbReference type="SAM" id="MobiDB-lite"/>
    </source>
</evidence>
<protein>
    <recommendedName>
        <fullName evidence="2">Antitoxin VbhA domain-containing protein</fullName>
    </recommendedName>
</protein>
<evidence type="ECO:0000259" key="2">
    <source>
        <dbReference type="Pfam" id="PF18495"/>
    </source>
</evidence>
<dbReference type="RefSeq" id="WP_119446566.1">
    <property type="nucleotide sequence ID" value="NZ_CP032318.1"/>
</dbReference>
<accession>A0A3B7R710</accession>
<dbReference type="InterPro" id="IPR041535">
    <property type="entry name" value="VbhA"/>
</dbReference>
<reference evidence="3 4" key="1">
    <citation type="submission" date="2018-09" db="EMBL/GenBank/DDBJ databases">
        <title>Hymenobacter medium sp. nov., isolated from R2A medium.</title>
        <authorList>
            <person name="Yingchao G."/>
        </authorList>
    </citation>
    <scope>NUCLEOTIDE SEQUENCE [LARGE SCALE GENOMIC DNA]</scope>
    <source>
        <strain evidence="4">sh-6</strain>
        <plasmid evidence="3 4">unnamed1</plasmid>
    </source>
</reference>
<dbReference type="InterPro" id="IPR033788">
    <property type="entry name" value="VbhA-like"/>
</dbReference>
<dbReference type="EMBL" id="CP032318">
    <property type="protein sequence ID" value="AYA39040.1"/>
    <property type="molecule type" value="Genomic_DNA"/>
</dbReference>
<feature type="region of interest" description="Disordered" evidence="1">
    <location>
        <begin position="77"/>
        <end position="100"/>
    </location>
</feature>
<proteinExistence type="predicted"/>
<dbReference type="CDD" id="cd11586">
    <property type="entry name" value="VbhA_like"/>
    <property type="match status" value="1"/>
</dbReference>